<dbReference type="GO" id="GO:0030552">
    <property type="term" value="F:cAMP binding"/>
    <property type="evidence" value="ECO:0007669"/>
    <property type="project" value="UniProtKB-KW"/>
</dbReference>
<evidence type="ECO:0000256" key="2">
    <source>
        <dbReference type="SAM" id="Phobius"/>
    </source>
</evidence>
<organism evidence="3 4">
    <name type="scientific">Cardamine amara subsp. amara</name>
    <dbReference type="NCBI Taxonomy" id="228776"/>
    <lineage>
        <taxon>Eukaryota</taxon>
        <taxon>Viridiplantae</taxon>
        <taxon>Streptophyta</taxon>
        <taxon>Embryophyta</taxon>
        <taxon>Tracheophyta</taxon>
        <taxon>Spermatophyta</taxon>
        <taxon>Magnoliopsida</taxon>
        <taxon>eudicotyledons</taxon>
        <taxon>Gunneridae</taxon>
        <taxon>Pentapetalae</taxon>
        <taxon>rosids</taxon>
        <taxon>malvids</taxon>
        <taxon>Brassicales</taxon>
        <taxon>Brassicaceae</taxon>
        <taxon>Cardamineae</taxon>
        <taxon>Cardamine</taxon>
    </lineage>
</organism>
<keyword evidence="1" id="KW-0406">Ion transport</keyword>
<dbReference type="PANTHER" id="PTHR45651:SF35">
    <property type="entry name" value="CYCLIC NUCLEOTIDE-GATED ION CHANNEL 3-RELATED"/>
    <property type="match status" value="1"/>
</dbReference>
<dbReference type="EMBL" id="JBANAX010000484">
    <property type="protein sequence ID" value="KAL1207201.1"/>
    <property type="molecule type" value="Genomic_DNA"/>
</dbReference>
<dbReference type="PANTHER" id="PTHR45651">
    <property type="entry name" value="CYCLIC NUCLEOTIDE-GATED ION CHANNEL 15-RELATED-RELATED"/>
    <property type="match status" value="1"/>
</dbReference>
<keyword evidence="4" id="KW-1185">Reference proteome</keyword>
<gene>
    <name evidence="3" type="ORF">V5N11_036365</name>
</gene>
<dbReference type="GO" id="GO:0034220">
    <property type="term" value="P:monoatomic ion transmembrane transport"/>
    <property type="evidence" value="ECO:0007669"/>
    <property type="project" value="UniProtKB-KW"/>
</dbReference>
<evidence type="ECO:0000313" key="3">
    <source>
        <dbReference type="EMBL" id="KAL1207201.1"/>
    </source>
</evidence>
<reference evidence="3 4" key="1">
    <citation type="submission" date="2024-04" db="EMBL/GenBank/DDBJ databases">
        <title>Genome assembly C_amara_ONT_v2.</title>
        <authorList>
            <person name="Yant L."/>
            <person name="Moore C."/>
            <person name="Slenker M."/>
        </authorList>
    </citation>
    <scope>NUCLEOTIDE SEQUENCE [LARGE SCALE GENOMIC DNA]</scope>
    <source>
        <tissue evidence="3">Leaf</tissue>
    </source>
</reference>
<keyword evidence="2" id="KW-1133">Transmembrane helix</keyword>
<protein>
    <submittedName>
        <fullName evidence="3">Cyclic nucleotide-gated ion channel 12</fullName>
    </submittedName>
</protein>
<sequence>MPRIIRILPLYKEVTRTSHTISESNWAGAALNLFLFLMYSYVFGAFWYVIGVQKKVSCWRDACRRTQPDECILENLFGPKSVDNSLFLNTSCPLIDPDEITNSSTKSSNIYDFGMYIEVLKSGVAEVKPRDFPRKFVFCFWWGLRNLRFVHLNSQL</sequence>
<dbReference type="GO" id="GO:0016020">
    <property type="term" value="C:membrane"/>
    <property type="evidence" value="ECO:0007669"/>
    <property type="project" value="UniProtKB-SubCell"/>
</dbReference>
<evidence type="ECO:0000313" key="4">
    <source>
        <dbReference type="Proteomes" id="UP001558713"/>
    </source>
</evidence>
<dbReference type="AlphaFoldDB" id="A0ABD1AM56"/>
<keyword evidence="1" id="KW-0813">Transport</keyword>
<dbReference type="Proteomes" id="UP001558713">
    <property type="component" value="Unassembled WGS sequence"/>
</dbReference>
<keyword evidence="2" id="KW-0812">Transmembrane</keyword>
<comment type="caution">
    <text evidence="3">The sequence shown here is derived from an EMBL/GenBank/DDBJ whole genome shotgun (WGS) entry which is preliminary data.</text>
</comment>
<keyword evidence="1" id="KW-0407">Ion channel</keyword>
<accession>A0ABD1AM56</accession>
<proteinExistence type="predicted"/>
<name>A0ABD1AM56_CARAN</name>
<feature type="transmembrane region" description="Helical" evidence="2">
    <location>
        <begin position="26"/>
        <end position="50"/>
    </location>
</feature>
<evidence type="ECO:0000256" key="1">
    <source>
        <dbReference type="ARBA" id="ARBA00023303"/>
    </source>
</evidence>
<keyword evidence="2" id="KW-0472">Membrane</keyword>